<evidence type="ECO:0000313" key="3">
    <source>
        <dbReference type="Proteomes" id="UP000001631"/>
    </source>
</evidence>
<feature type="compositionally biased region" description="Polar residues" evidence="1">
    <location>
        <begin position="162"/>
        <end position="172"/>
    </location>
</feature>
<accession>C0NF16</accession>
<dbReference type="RefSeq" id="XP_045290318.1">
    <property type="nucleotide sequence ID" value="XM_045428532.1"/>
</dbReference>
<dbReference type="Proteomes" id="UP000001631">
    <property type="component" value="Unassembled WGS sequence"/>
</dbReference>
<organism evidence="2 3">
    <name type="scientific">Ajellomyces capsulatus (strain G186AR / H82 / ATCC MYA-2454 / RMSCC 2432)</name>
    <name type="common">Darling's disease fungus</name>
    <name type="synonym">Histoplasma capsulatum</name>
    <dbReference type="NCBI Taxonomy" id="447093"/>
    <lineage>
        <taxon>Eukaryota</taxon>
        <taxon>Fungi</taxon>
        <taxon>Dikarya</taxon>
        <taxon>Ascomycota</taxon>
        <taxon>Pezizomycotina</taxon>
        <taxon>Eurotiomycetes</taxon>
        <taxon>Eurotiomycetidae</taxon>
        <taxon>Onygenales</taxon>
        <taxon>Ajellomycetaceae</taxon>
        <taxon>Histoplasma</taxon>
    </lineage>
</organism>
<dbReference type="GeneID" id="69034499"/>
<gene>
    <name evidence="2" type="ORF">HCBG_01482</name>
</gene>
<proteinExistence type="predicted"/>
<feature type="compositionally biased region" description="Basic and acidic residues" evidence="1">
    <location>
        <begin position="152"/>
        <end position="161"/>
    </location>
</feature>
<dbReference type="EMBL" id="GG663364">
    <property type="protein sequence ID" value="EEH09837.1"/>
    <property type="molecule type" value="Genomic_DNA"/>
</dbReference>
<sequence length="186" mass="20845">MDLGLIARNDDFPFAFFFKILLSFPLVLPGQKDPTRRAGLVIGCDFRPVAYSCLAFWLSKALSVSVGGRSTGCLPNFNFNPGGLLNSCCVEREEKPIPIDTYTFAYTYTYTHTSAVHGICVLCSVRRTRTTSAEATPGQQKEKSRMWRIATRAHDKDETRRATQSQEPSSLRVSYRFPESQISTSQ</sequence>
<feature type="region of interest" description="Disordered" evidence="1">
    <location>
        <begin position="151"/>
        <end position="186"/>
    </location>
</feature>
<dbReference type="AlphaFoldDB" id="C0NF16"/>
<protein>
    <submittedName>
        <fullName evidence="2">Uncharacterized protein</fullName>
    </submittedName>
</protein>
<name>C0NF16_AJECG</name>
<evidence type="ECO:0000256" key="1">
    <source>
        <dbReference type="SAM" id="MobiDB-lite"/>
    </source>
</evidence>
<dbReference type="HOGENOM" id="CLU_1454001_0_0_1"/>
<reference evidence="2" key="1">
    <citation type="submission" date="2009-02" db="EMBL/GenBank/DDBJ databases">
        <title>The Genome Sequence of Ajellomyces capsulatus strain G186AR.</title>
        <authorList>
            <consortium name="The Broad Institute Genome Sequencing Platform"/>
            <person name="Champion M."/>
            <person name="Cuomo C."/>
            <person name="Ma L.-J."/>
            <person name="Henn M.R."/>
            <person name="Sil A."/>
            <person name="Goldman B."/>
            <person name="Young S.K."/>
            <person name="Kodira C.D."/>
            <person name="Zeng Q."/>
            <person name="Koehrsen M."/>
            <person name="Alvarado L."/>
            <person name="Berlin A."/>
            <person name="Borenstein D."/>
            <person name="Chen Z."/>
            <person name="Engels R."/>
            <person name="Freedman E."/>
            <person name="Gellesch M."/>
            <person name="Goldberg J."/>
            <person name="Griggs A."/>
            <person name="Gujja S."/>
            <person name="Heiman D."/>
            <person name="Hepburn T."/>
            <person name="Howarth C."/>
            <person name="Jen D."/>
            <person name="Larson L."/>
            <person name="Lewis B."/>
            <person name="Mehta T."/>
            <person name="Park D."/>
            <person name="Pearson M."/>
            <person name="Roberts A."/>
            <person name="Saif S."/>
            <person name="Shea T."/>
            <person name="Shenoy N."/>
            <person name="Sisk P."/>
            <person name="Stolte C."/>
            <person name="Sykes S."/>
            <person name="Walk T."/>
            <person name="White J."/>
            <person name="Yandava C."/>
            <person name="Klein B."/>
            <person name="McEwen J.G."/>
            <person name="Puccia R."/>
            <person name="Goldman G.H."/>
            <person name="Felipe M.S."/>
            <person name="Nino-Vega G."/>
            <person name="San-Blas G."/>
            <person name="Taylor J."/>
            <person name="Mendoza L."/>
            <person name="Galagan J."/>
            <person name="Nusbaum C."/>
            <person name="Birren B."/>
        </authorList>
    </citation>
    <scope>NUCLEOTIDE SEQUENCE</scope>
    <source>
        <strain evidence="2">G186AR</strain>
    </source>
</reference>
<keyword evidence="3" id="KW-1185">Reference proteome</keyword>
<evidence type="ECO:0000313" key="2">
    <source>
        <dbReference type="EMBL" id="EEH09837.1"/>
    </source>
</evidence>
<dbReference type="InParanoid" id="C0NF16"/>